<dbReference type="PANTHER" id="PTHR10696:SF54">
    <property type="entry name" value="FAMILY OXIDOREDUCTASE, PUTATIVE (AFU_ORTHOLOGUE AFUA_4G13850)-RELATED"/>
    <property type="match status" value="1"/>
</dbReference>
<evidence type="ECO:0000313" key="4">
    <source>
        <dbReference type="EMBL" id="RPB15145.1"/>
    </source>
</evidence>
<feature type="domain" description="TauD/TfdA-like" evidence="3">
    <location>
        <begin position="135"/>
        <end position="389"/>
    </location>
</feature>
<proteinExistence type="predicted"/>
<dbReference type="SUPFAM" id="SSF51197">
    <property type="entry name" value="Clavaminate synthase-like"/>
    <property type="match status" value="1"/>
</dbReference>
<dbReference type="InterPro" id="IPR003819">
    <property type="entry name" value="TauD/TfdA-like"/>
</dbReference>
<dbReference type="InterPro" id="IPR050411">
    <property type="entry name" value="AlphaKG_dependent_hydroxylases"/>
</dbReference>
<evidence type="ECO:0000256" key="1">
    <source>
        <dbReference type="ARBA" id="ARBA00023002"/>
    </source>
</evidence>
<organism evidence="4 5">
    <name type="scientific">Morchella conica CCBAS932</name>
    <dbReference type="NCBI Taxonomy" id="1392247"/>
    <lineage>
        <taxon>Eukaryota</taxon>
        <taxon>Fungi</taxon>
        <taxon>Dikarya</taxon>
        <taxon>Ascomycota</taxon>
        <taxon>Pezizomycotina</taxon>
        <taxon>Pezizomycetes</taxon>
        <taxon>Pezizales</taxon>
        <taxon>Morchellaceae</taxon>
        <taxon>Morchella</taxon>
    </lineage>
</organism>
<keyword evidence="1" id="KW-0560">Oxidoreductase</keyword>
<sequence length="442" mass="50228">MVPPTPLRYANEIRSPDLDPAYTSPATPARRRRPRAVDQKPAAGDAVAQTPQQPDIEWIPSFKSYRDRNLRRLRNGGLKKTLPEGFPTKLESPLAWEGDELREEEYIVELSALEIEETEEALRDFKSKGISISCISRQNFVLPTLGPRLIALGATLYYGRGFFVLRGLEPQKYSSEDNVLIYVGLSSYVAEKRGRQDEHNNMLLHLIDLTSEVAPDNLRQAPYSNVQQPYHTDIGDILALYTLSQAKKGGKSKITSSWTIYNDLAESRPDHIDTLQSPDWIFDTFGRPGEPYYQRPLLFNQAGKIIFAFSRRILTGSKVSPRSKTIPPMTDAQADALDALHFTAEKHSLTLDNKRGDILFWNNMSILHAREGFTDGTSRDQKRHLLRLWLRSEEHAWETPDCLKSAWNVAYGDNDISTELWPIEPITDRDHVTTQRRSSGHG</sequence>
<dbReference type="EMBL" id="ML119114">
    <property type="protein sequence ID" value="RPB15145.1"/>
    <property type="molecule type" value="Genomic_DNA"/>
</dbReference>
<evidence type="ECO:0000313" key="5">
    <source>
        <dbReference type="Proteomes" id="UP000277580"/>
    </source>
</evidence>
<dbReference type="PANTHER" id="PTHR10696">
    <property type="entry name" value="GAMMA-BUTYROBETAINE HYDROXYLASE-RELATED"/>
    <property type="match status" value="1"/>
</dbReference>
<dbReference type="OrthoDB" id="272271at2759"/>
<feature type="region of interest" description="Disordered" evidence="2">
    <location>
        <begin position="1"/>
        <end position="53"/>
    </location>
</feature>
<evidence type="ECO:0000256" key="2">
    <source>
        <dbReference type="SAM" id="MobiDB-lite"/>
    </source>
</evidence>
<dbReference type="Proteomes" id="UP000277580">
    <property type="component" value="Unassembled WGS sequence"/>
</dbReference>
<protein>
    <submittedName>
        <fullName evidence="4">Clavaminate synthase-like protein</fullName>
    </submittedName>
</protein>
<reference evidence="4 5" key="1">
    <citation type="journal article" date="2018" name="Nat. Ecol. Evol.">
        <title>Pezizomycetes genomes reveal the molecular basis of ectomycorrhizal truffle lifestyle.</title>
        <authorList>
            <person name="Murat C."/>
            <person name="Payen T."/>
            <person name="Noel B."/>
            <person name="Kuo A."/>
            <person name="Morin E."/>
            <person name="Chen J."/>
            <person name="Kohler A."/>
            <person name="Krizsan K."/>
            <person name="Balestrini R."/>
            <person name="Da Silva C."/>
            <person name="Montanini B."/>
            <person name="Hainaut M."/>
            <person name="Levati E."/>
            <person name="Barry K.W."/>
            <person name="Belfiori B."/>
            <person name="Cichocki N."/>
            <person name="Clum A."/>
            <person name="Dockter R.B."/>
            <person name="Fauchery L."/>
            <person name="Guy J."/>
            <person name="Iotti M."/>
            <person name="Le Tacon F."/>
            <person name="Lindquist E.A."/>
            <person name="Lipzen A."/>
            <person name="Malagnac F."/>
            <person name="Mello A."/>
            <person name="Molinier V."/>
            <person name="Miyauchi S."/>
            <person name="Poulain J."/>
            <person name="Riccioni C."/>
            <person name="Rubini A."/>
            <person name="Sitrit Y."/>
            <person name="Splivallo R."/>
            <person name="Traeger S."/>
            <person name="Wang M."/>
            <person name="Zifcakova L."/>
            <person name="Wipf D."/>
            <person name="Zambonelli A."/>
            <person name="Paolocci F."/>
            <person name="Nowrousian M."/>
            <person name="Ottonello S."/>
            <person name="Baldrian P."/>
            <person name="Spatafora J.W."/>
            <person name="Henrissat B."/>
            <person name="Nagy L.G."/>
            <person name="Aury J.M."/>
            <person name="Wincker P."/>
            <person name="Grigoriev I.V."/>
            <person name="Bonfante P."/>
            <person name="Martin F.M."/>
        </authorList>
    </citation>
    <scope>NUCLEOTIDE SEQUENCE [LARGE SCALE GENOMIC DNA]</scope>
    <source>
        <strain evidence="4 5">CCBAS932</strain>
    </source>
</reference>
<dbReference type="Pfam" id="PF02668">
    <property type="entry name" value="TauD"/>
    <property type="match status" value="1"/>
</dbReference>
<gene>
    <name evidence="4" type="ORF">P167DRAFT_483285</name>
</gene>
<name>A0A3N4LAW5_9PEZI</name>
<dbReference type="InterPro" id="IPR042098">
    <property type="entry name" value="TauD-like_sf"/>
</dbReference>
<keyword evidence="5" id="KW-1185">Reference proteome</keyword>
<evidence type="ECO:0000259" key="3">
    <source>
        <dbReference type="Pfam" id="PF02668"/>
    </source>
</evidence>
<dbReference type="AlphaFoldDB" id="A0A3N4LAW5"/>
<dbReference type="STRING" id="1392247.A0A3N4LAW5"/>
<accession>A0A3N4LAW5</accession>
<dbReference type="Gene3D" id="3.60.130.10">
    <property type="entry name" value="Clavaminate synthase-like"/>
    <property type="match status" value="1"/>
</dbReference>
<dbReference type="GO" id="GO:0016491">
    <property type="term" value="F:oxidoreductase activity"/>
    <property type="evidence" value="ECO:0007669"/>
    <property type="project" value="UniProtKB-KW"/>
</dbReference>
<dbReference type="InParanoid" id="A0A3N4LAW5"/>